<dbReference type="Pfam" id="PF07690">
    <property type="entry name" value="MFS_1"/>
    <property type="match status" value="1"/>
</dbReference>
<keyword evidence="2" id="KW-0472">Membrane</keyword>
<comment type="subcellular location">
    <subcellularLocation>
        <location evidence="1">Membrane</location>
        <topology evidence="1">Multi-pass membrane protein</topology>
    </subcellularLocation>
</comment>
<reference evidence="4 5" key="1">
    <citation type="submission" date="2024-11" db="EMBL/GenBank/DDBJ databases">
        <title>Chromosome-level genome assembly of the freshwater bivalve Anodonta woodiana.</title>
        <authorList>
            <person name="Chen X."/>
        </authorList>
    </citation>
    <scope>NUCLEOTIDE SEQUENCE [LARGE SCALE GENOMIC DNA]</scope>
    <source>
        <strain evidence="4">MN2024</strain>
        <tissue evidence="4">Gills</tissue>
    </source>
</reference>
<feature type="transmembrane region" description="Helical" evidence="2">
    <location>
        <begin position="109"/>
        <end position="134"/>
    </location>
</feature>
<feature type="transmembrane region" description="Helical" evidence="2">
    <location>
        <begin position="298"/>
        <end position="323"/>
    </location>
</feature>
<evidence type="ECO:0000256" key="2">
    <source>
        <dbReference type="SAM" id="Phobius"/>
    </source>
</evidence>
<evidence type="ECO:0000256" key="1">
    <source>
        <dbReference type="ARBA" id="ARBA00004141"/>
    </source>
</evidence>
<feature type="transmembrane region" description="Helical" evidence="2">
    <location>
        <begin position="429"/>
        <end position="453"/>
    </location>
</feature>
<protein>
    <recommendedName>
        <fullName evidence="3">Major facilitator superfamily (MFS) profile domain-containing protein</fullName>
    </recommendedName>
</protein>
<dbReference type="SUPFAM" id="SSF103473">
    <property type="entry name" value="MFS general substrate transporter"/>
    <property type="match status" value="1"/>
</dbReference>
<dbReference type="Gene3D" id="1.20.1250.20">
    <property type="entry name" value="MFS general substrate transporter like domains"/>
    <property type="match status" value="2"/>
</dbReference>
<feature type="transmembrane region" description="Helical" evidence="2">
    <location>
        <begin position="84"/>
        <end position="103"/>
    </location>
</feature>
<feature type="transmembrane region" description="Helical" evidence="2">
    <location>
        <begin position="338"/>
        <end position="359"/>
    </location>
</feature>
<evidence type="ECO:0000313" key="4">
    <source>
        <dbReference type="EMBL" id="KAL3874673.1"/>
    </source>
</evidence>
<comment type="caution">
    <text evidence="4">The sequence shown here is derived from an EMBL/GenBank/DDBJ whole genome shotgun (WGS) entry which is preliminary data.</text>
</comment>
<feature type="transmembrane region" description="Helical" evidence="2">
    <location>
        <begin position="51"/>
        <end position="77"/>
    </location>
</feature>
<dbReference type="InterPro" id="IPR036259">
    <property type="entry name" value="MFS_trans_sf"/>
</dbReference>
<dbReference type="PANTHER" id="PTHR11360">
    <property type="entry name" value="MONOCARBOXYLATE TRANSPORTER"/>
    <property type="match status" value="1"/>
</dbReference>
<sequence>MMSKCQEWSEGGPWGYVVVVSAFMIQVFAFGTSQSIGVYNVEFLDYFQNSAAAISLVGSINVGIFLGAGPIAGFLLNYLSHRQVALIGACISSVGLICLPFTPNVEYMFFFYGFLTGLGYCLLYVPSHVLCGLYFHRYRSLATGIATSGSGVGSTVLPYIIYMLIEEYGWKGSFYLVAGLNLHNFVFAALLRPPPKHLERDIDKTIPEKSELLETKNKSLEMNHTKSETALLHTQSENKHLIHLKKLDDVTTELSQSKTYLPYIVDEQETDTNNLNSAEDVAHKVTFISKMKDQLRKVFTFGFSVYFINNIFWNMGASIVMLFGPEFNTNVGLNKEDAAIVFTMIGGGTCVGCVLGGLLGNIKCCNRIAVYVVANIATGTIALLYPLPILHTFWGLLMLSLLWGLTFGVILGLLVVVTSDLLGTEALGYGFGYLMLANGLGCNIAPPLAGWLLDVTGGLVPGFLFAGLVTVFGGILVCLIPLQHRLCPSKDSTARNSVEMELKEV</sequence>
<feature type="transmembrane region" description="Helical" evidence="2">
    <location>
        <begin position="173"/>
        <end position="191"/>
    </location>
</feature>
<dbReference type="PANTHER" id="PTHR11360:SF284">
    <property type="entry name" value="EG:103B4.3 PROTEIN-RELATED"/>
    <property type="match status" value="1"/>
</dbReference>
<name>A0ABD3WPL3_SINWO</name>
<dbReference type="EMBL" id="JBJQND010000006">
    <property type="protein sequence ID" value="KAL3874673.1"/>
    <property type="molecule type" value="Genomic_DNA"/>
</dbReference>
<organism evidence="4 5">
    <name type="scientific">Sinanodonta woodiana</name>
    <name type="common">Chinese pond mussel</name>
    <name type="synonym">Anodonta woodiana</name>
    <dbReference type="NCBI Taxonomy" id="1069815"/>
    <lineage>
        <taxon>Eukaryota</taxon>
        <taxon>Metazoa</taxon>
        <taxon>Spiralia</taxon>
        <taxon>Lophotrochozoa</taxon>
        <taxon>Mollusca</taxon>
        <taxon>Bivalvia</taxon>
        <taxon>Autobranchia</taxon>
        <taxon>Heteroconchia</taxon>
        <taxon>Palaeoheterodonta</taxon>
        <taxon>Unionida</taxon>
        <taxon>Unionoidea</taxon>
        <taxon>Unionidae</taxon>
        <taxon>Unioninae</taxon>
        <taxon>Sinanodonta</taxon>
    </lineage>
</organism>
<dbReference type="InterPro" id="IPR011701">
    <property type="entry name" value="MFS"/>
</dbReference>
<keyword evidence="2" id="KW-1133">Transmembrane helix</keyword>
<dbReference type="GO" id="GO:0016020">
    <property type="term" value="C:membrane"/>
    <property type="evidence" value="ECO:0007669"/>
    <property type="project" value="UniProtKB-SubCell"/>
</dbReference>
<keyword evidence="2" id="KW-0812">Transmembrane</keyword>
<feature type="transmembrane region" description="Helical" evidence="2">
    <location>
        <begin position="368"/>
        <end position="387"/>
    </location>
</feature>
<feature type="domain" description="Major facilitator superfamily (MFS) profile" evidence="3">
    <location>
        <begin position="17"/>
        <end position="485"/>
    </location>
</feature>
<dbReference type="PROSITE" id="PS50850">
    <property type="entry name" value="MFS"/>
    <property type="match status" value="1"/>
</dbReference>
<feature type="transmembrane region" description="Helical" evidence="2">
    <location>
        <begin position="393"/>
        <end position="417"/>
    </location>
</feature>
<evidence type="ECO:0000313" key="5">
    <source>
        <dbReference type="Proteomes" id="UP001634394"/>
    </source>
</evidence>
<gene>
    <name evidence="4" type="ORF">ACJMK2_037653</name>
</gene>
<dbReference type="InterPro" id="IPR020846">
    <property type="entry name" value="MFS_dom"/>
</dbReference>
<accession>A0ABD3WPL3</accession>
<dbReference type="Proteomes" id="UP001634394">
    <property type="component" value="Unassembled WGS sequence"/>
</dbReference>
<dbReference type="InterPro" id="IPR050327">
    <property type="entry name" value="Proton-linked_MCT"/>
</dbReference>
<feature type="transmembrane region" description="Helical" evidence="2">
    <location>
        <begin position="141"/>
        <end position="161"/>
    </location>
</feature>
<dbReference type="CDD" id="cd17352">
    <property type="entry name" value="MFS_MCT_SLC16"/>
    <property type="match status" value="1"/>
</dbReference>
<proteinExistence type="predicted"/>
<feature type="transmembrane region" description="Helical" evidence="2">
    <location>
        <begin position="12"/>
        <end position="31"/>
    </location>
</feature>
<evidence type="ECO:0000259" key="3">
    <source>
        <dbReference type="PROSITE" id="PS50850"/>
    </source>
</evidence>
<feature type="transmembrane region" description="Helical" evidence="2">
    <location>
        <begin position="459"/>
        <end position="482"/>
    </location>
</feature>
<dbReference type="AlphaFoldDB" id="A0ABD3WPL3"/>
<keyword evidence="5" id="KW-1185">Reference proteome</keyword>